<keyword evidence="2" id="KW-1185">Reference proteome</keyword>
<dbReference type="KEGG" id="wma:WM2015_502"/>
<dbReference type="Proteomes" id="UP000066624">
    <property type="component" value="Chromosome"/>
</dbReference>
<dbReference type="SUPFAM" id="SSF51735">
    <property type="entry name" value="NAD(P)-binding Rossmann-fold domains"/>
    <property type="match status" value="1"/>
</dbReference>
<name>A0A0K0XT41_9GAMM</name>
<dbReference type="AlphaFoldDB" id="A0A0K0XT41"/>
<sequence>MSSSPTVLLLGASGPCGQAFIQRMEGRGVSLIAVSRRPPARTSAHVLWLQQDLDLEPVSMEASVLVSAGPLIHALRQVEAGTRLGRVVALSSASTLFKSDSRDPEERALMQRLIDQEDALALACEQRDIRLTLLKPTLIYGGDSSSNVGRVSGLAARLPVLPYCGRGLRHPVHASDLAELMERCLVLGDAAEGRWLLGGGETIEYPTMLRRMAASTGSQPRLLRVPLWLMRLALASAHGCGRLRDLKAVMLMRQGVDLVVDDTPARRQLGWSPRRFLPGVSGQSGNSV</sequence>
<dbReference type="RefSeq" id="WP_049724560.1">
    <property type="nucleotide sequence ID" value="NZ_CP012154.1"/>
</dbReference>
<dbReference type="STRING" id="1579979.WM2015_502"/>
<accession>A0A0K0XT41</accession>
<protein>
    <submittedName>
        <fullName evidence="1">Uncharacterized protein</fullName>
    </submittedName>
</protein>
<dbReference type="OrthoDB" id="5565437at2"/>
<organism evidence="1 2">
    <name type="scientific">Wenzhouxiangella marina</name>
    <dbReference type="NCBI Taxonomy" id="1579979"/>
    <lineage>
        <taxon>Bacteria</taxon>
        <taxon>Pseudomonadati</taxon>
        <taxon>Pseudomonadota</taxon>
        <taxon>Gammaproteobacteria</taxon>
        <taxon>Chromatiales</taxon>
        <taxon>Wenzhouxiangellaceae</taxon>
        <taxon>Wenzhouxiangella</taxon>
    </lineage>
</organism>
<evidence type="ECO:0000313" key="2">
    <source>
        <dbReference type="Proteomes" id="UP000066624"/>
    </source>
</evidence>
<proteinExistence type="predicted"/>
<reference evidence="1 2" key="1">
    <citation type="submission" date="2015-07" db="EMBL/GenBank/DDBJ databases">
        <authorList>
            <person name="Noorani M."/>
        </authorList>
    </citation>
    <scope>NUCLEOTIDE SEQUENCE [LARGE SCALE GENOMIC DNA]</scope>
    <source>
        <strain evidence="1 2">KCTC 42284</strain>
    </source>
</reference>
<evidence type="ECO:0000313" key="1">
    <source>
        <dbReference type="EMBL" id="AKS40884.1"/>
    </source>
</evidence>
<dbReference type="Gene3D" id="3.40.50.720">
    <property type="entry name" value="NAD(P)-binding Rossmann-like Domain"/>
    <property type="match status" value="1"/>
</dbReference>
<dbReference type="InterPro" id="IPR036291">
    <property type="entry name" value="NAD(P)-bd_dom_sf"/>
</dbReference>
<dbReference type="EMBL" id="CP012154">
    <property type="protein sequence ID" value="AKS40884.1"/>
    <property type="molecule type" value="Genomic_DNA"/>
</dbReference>
<gene>
    <name evidence="1" type="ORF">WM2015_502</name>
</gene>